<dbReference type="HOGENOM" id="CLU_2098286_0_0_1"/>
<reference evidence="1 2" key="1">
    <citation type="submission" date="2014-04" db="EMBL/GenBank/DDBJ databases">
        <authorList>
            <consortium name="DOE Joint Genome Institute"/>
            <person name="Kuo A."/>
            <person name="Kohler A."/>
            <person name="Nagy L.G."/>
            <person name="Floudas D."/>
            <person name="Copeland A."/>
            <person name="Barry K.W."/>
            <person name="Cichocki N."/>
            <person name="Veneault-Fourrey C."/>
            <person name="LaButti K."/>
            <person name="Lindquist E.A."/>
            <person name="Lipzen A."/>
            <person name="Lundell T."/>
            <person name="Morin E."/>
            <person name="Murat C."/>
            <person name="Sun H."/>
            <person name="Tunlid A."/>
            <person name="Henrissat B."/>
            <person name="Grigoriev I.V."/>
            <person name="Hibbett D.S."/>
            <person name="Martin F."/>
            <person name="Nordberg H.P."/>
            <person name="Cantor M.N."/>
            <person name="Hua S.X."/>
        </authorList>
    </citation>
    <scope>NUCLEOTIDE SEQUENCE [LARGE SCALE GENOMIC DNA]</scope>
    <source>
        <strain evidence="1 2">Foug A</strain>
    </source>
</reference>
<evidence type="ECO:0000313" key="1">
    <source>
        <dbReference type="EMBL" id="KIM59203.1"/>
    </source>
</evidence>
<sequence>MTWKLYCISSSMEPAPFIFSVQPQIWRPGLVSETRMSAAQAILLIQCGEPSPYGIREGVWDCYLVLVPDRLLFPWGSDTGNFKEEPALTNHCIWVPDRCPISIKQLGIQNFSCMNP</sequence>
<protein>
    <submittedName>
        <fullName evidence="1">Uncharacterized protein</fullName>
    </submittedName>
</protein>
<dbReference type="Proteomes" id="UP000053989">
    <property type="component" value="Unassembled WGS sequence"/>
</dbReference>
<name>A0A0C2ZBK3_9AGAM</name>
<dbReference type="AlphaFoldDB" id="A0A0C2ZBK3"/>
<keyword evidence="2" id="KW-1185">Reference proteome</keyword>
<reference evidence="2" key="2">
    <citation type="submission" date="2015-01" db="EMBL/GenBank/DDBJ databases">
        <title>Evolutionary Origins and Diversification of the Mycorrhizal Mutualists.</title>
        <authorList>
            <consortium name="DOE Joint Genome Institute"/>
            <consortium name="Mycorrhizal Genomics Consortium"/>
            <person name="Kohler A."/>
            <person name="Kuo A."/>
            <person name="Nagy L.G."/>
            <person name="Floudas D."/>
            <person name="Copeland A."/>
            <person name="Barry K.W."/>
            <person name="Cichocki N."/>
            <person name="Veneault-Fourrey C."/>
            <person name="LaButti K."/>
            <person name="Lindquist E.A."/>
            <person name="Lipzen A."/>
            <person name="Lundell T."/>
            <person name="Morin E."/>
            <person name="Murat C."/>
            <person name="Riley R."/>
            <person name="Ohm R."/>
            <person name="Sun H."/>
            <person name="Tunlid A."/>
            <person name="Henrissat B."/>
            <person name="Grigoriev I.V."/>
            <person name="Hibbett D.S."/>
            <person name="Martin F."/>
        </authorList>
    </citation>
    <scope>NUCLEOTIDE SEQUENCE [LARGE SCALE GENOMIC DNA]</scope>
    <source>
        <strain evidence="2">Foug A</strain>
    </source>
</reference>
<gene>
    <name evidence="1" type="ORF">SCLCIDRAFT_1217997</name>
</gene>
<dbReference type="InParanoid" id="A0A0C2ZBK3"/>
<dbReference type="EMBL" id="KN822076">
    <property type="protein sequence ID" value="KIM59203.1"/>
    <property type="molecule type" value="Genomic_DNA"/>
</dbReference>
<evidence type="ECO:0000313" key="2">
    <source>
        <dbReference type="Proteomes" id="UP000053989"/>
    </source>
</evidence>
<organism evidence="1 2">
    <name type="scientific">Scleroderma citrinum Foug A</name>
    <dbReference type="NCBI Taxonomy" id="1036808"/>
    <lineage>
        <taxon>Eukaryota</taxon>
        <taxon>Fungi</taxon>
        <taxon>Dikarya</taxon>
        <taxon>Basidiomycota</taxon>
        <taxon>Agaricomycotina</taxon>
        <taxon>Agaricomycetes</taxon>
        <taxon>Agaricomycetidae</taxon>
        <taxon>Boletales</taxon>
        <taxon>Sclerodermatineae</taxon>
        <taxon>Sclerodermataceae</taxon>
        <taxon>Scleroderma</taxon>
    </lineage>
</organism>
<accession>A0A0C2ZBK3</accession>
<proteinExistence type="predicted"/>